<dbReference type="GO" id="GO:0000166">
    <property type="term" value="F:nucleotide binding"/>
    <property type="evidence" value="ECO:0007669"/>
    <property type="project" value="UniProtKB-KW"/>
</dbReference>
<dbReference type="EMBL" id="MT334605">
    <property type="protein sequence ID" value="QPL17792.1"/>
    <property type="molecule type" value="Genomic_RNA"/>
</dbReference>
<dbReference type="GO" id="GO:0039694">
    <property type="term" value="P:viral RNA genome replication"/>
    <property type="evidence" value="ECO:0007669"/>
    <property type="project" value="InterPro"/>
</dbReference>
<dbReference type="InterPro" id="IPR043502">
    <property type="entry name" value="DNA/RNA_pol_sf"/>
</dbReference>
<dbReference type="GO" id="GO:0003723">
    <property type="term" value="F:RNA binding"/>
    <property type="evidence" value="ECO:0007669"/>
    <property type="project" value="InterPro"/>
</dbReference>
<reference evidence="7" key="1">
    <citation type="submission" date="2020-04" db="EMBL/GenBank/DDBJ databases">
        <title>Transcriptome data analysis revealed novel viruses for genus Pistacia in Iran, China, and Italy.</title>
        <authorList>
            <person name="Mohammadi M."/>
            <person name="Hosseini A."/>
            <person name="Nasrollanejad S."/>
        </authorList>
    </citation>
    <scope>NUCLEOTIDE SEQUENCE</scope>
    <source>
        <strain evidence="7">PisChn</strain>
    </source>
</reference>
<evidence type="ECO:0000256" key="2">
    <source>
        <dbReference type="ARBA" id="ARBA00022679"/>
    </source>
</evidence>
<accession>A0A7T0M832</accession>
<evidence type="ECO:0000256" key="4">
    <source>
        <dbReference type="ARBA" id="ARBA00022741"/>
    </source>
</evidence>
<feature type="domain" description="RdRp catalytic" evidence="6">
    <location>
        <begin position="236"/>
        <end position="355"/>
    </location>
</feature>
<keyword evidence="5" id="KW-0693">Viral RNA replication</keyword>
<keyword evidence="2" id="KW-0808">Transferase</keyword>
<dbReference type="GO" id="GO:0006351">
    <property type="term" value="P:DNA-templated transcription"/>
    <property type="evidence" value="ECO:0007669"/>
    <property type="project" value="InterPro"/>
</dbReference>
<dbReference type="PROSITE" id="PS50507">
    <property type="entry name" value="RDRP_SSRNA_POS"/>
    <property type="match status" value="1"/>
</dbReference>
<dbReference type="InterPro" id="IPR001205">
    <property type="entry name" value="RNA-dir_pol_C"/>
</dbReference>
<organism evidence="7">
    <name type="scientific">Pistacia cryptic virus</name>
    <dbReference type="NCBI Taxonomy" id="2794235"/>
    <lineage>
        <taxon>Viruses</taxon>
        <taxon>Riboviria</taxon>
        <taxon>Orthornavirae</taxon>
        <taxon>Pisuviricota</taxon>
        <taxon>Duplopiviricetes</taxon>
        <taxon>Durnavirales</taxon>
        <taxon>Partitiviridae</taxon>
    </lineage>
</organism>
<dbReference type="SUPFAM" id="SSF56672">
    <property type="entry name" value="DNA/RNA polymerases"/>
    <property type="match status" value="1"/>
</dbReference>
<evidence type="ECO:0000256" key="3">
    <source>
        <dbReference type="ARBA" id="ARBA00022695"/>
    </source>
</evidence>
<keyword evidence="1" id="KW-0696">RNA-directed RNA polymerase</keyword>
<sequence>MDHPYRGIREGLLVLDEIPIRRSRDEFKIIVDPYAAQAIRVKVPYTLRQELEGWARSYYSLEKHIEAILMYKRPKLPQPSDDCWNTTKQFVLTYFRRLPKVETLSFKDFDSVKWISSSAAGYGYIGRKGDNDNYHRAKRIAITISESLNHDANYMSQAIQQSTPDIAFTRTQLSLIKVKTKVRNVWGEAFHYVLLEGLFAEPLINRFKDLESFYFIGKDPLLAVPALIEEILSAKDYVYMFDWSGFDASVQEWEIRFAFECLESMLIFPSTVETQIWRFVIELFIYRKIAGPNGVLYLKTQGIPSGSCFTNIVGSITNFVRIQYMFKRLTNRFAEVYTHGDDSLAGVDLTQYVPMERFSEVCDPLLWSINTAKSAVSRRDENISFLSRTVRERQNTRDELTCLRMLMYPEYNVLSGDISAVRAKSIYLDAGINSYYLYVIYRYLRERYGLAQVLPFEYRRWDPIEYEARKTSASEIM</sequence>
<dbReference type="Gene3D" id="3.30.70.270">
    <property type="match status" value="1"/>
</dbReference>
<protein>
    <submittedName>
        <fullName evidence="7">RdRp</fullName>
    </submittedName>
</protein>
<keyword evidence="4" id="KW-0547">Nucleotide-binding</keyword>
<evidence type="ECO:0000259" key="6">
    <source>
        <dbReference type="PROSITE" id="PS50507"/>
    </source>
</evidence>
<dbReference type="GO" id="GO:0003968">
    <property type="term" value="F:RNA-directed RNA polymerase activity"/>
    <property type="evidence" value="ECO:0007669"/>
    <property type="project" value="UniProtKB-KW"/>
</dbReference>
<dbReference type="Pfam" id="PF00680">
    <property type="entry name" value="RdRP_1"/>
    <property type="match status" value="1"/>
</dbReference>
<evidence type="ECO:0000313" key="7">
    <source>
        <dbReference type="EMBL" id="QPL17792.1"/>
    </source>
</evidence>
<keyword evidence="3" id="KW-0548">Nucleotidyltransferase</keyword>
<evidence type="ECO:0000256" key="5">
    <source>
        <dbReference type="ARBA" id="ARBA00022953"/>
    </source>
</evidence>
<evidence type="ECO:0000256" key="1">
    <source>
        <dbReference type="ARBA" id="ARBA00022484"/>
    </source>
</evidence>
<name>A0A7T0M832_9VIRU</name>
<proteinExistence type="predicted"/>
<dbReference type="InterPro" id="IPR043128">
    <property type="entry name" value="Rev_trsase/Diguanyl_cyclase"/>
</dbReference>
<dbReference type="InterPro" id="IPR007094">
    <property type="entry name" value="RNA-dir_pol_PSvirus"/>
</dbReference>